<evidence type="ECO:0000313" key="2">
    <source>
        <dbReference type="Proteomes" id="UP000887013"/>
    </source>
</evidence>
<evidence type="ECO:0000313" key="1">
    <source>
        <dbReference type="EMBL" id="GFS95198.1"/>
    </source>
</evidence>
<keyword evidence="2" id="KW-1185">Reference proteome</keyword>
<gene>
    <name evidence="1" type="ORF">NPIL_385241</name>
</gene>
<proteinExistence type="predicted"/>
<dbReference type="AlphaFoldDB" id="A0A8X6TAX5"/>
<reference evidence="1" key="1">
    <citation type="submission" date="2020-08" db="EMBL/GenBank/DDBJ databases">
        <title>Multicomponent nature underlies the extraordinary mechanical properties of spider dragline silk.</title>
        <authorList>
            <person name="Kono N."/>
            <person name="Nakamura H."/>
            <person name="Mori M."/>
            <person name="Yoshida Y."/>
            <person name="Ohtoshi R."/>
            <person name="Malay A.D."/>
            <person name="Moran D.A.P."/>
            <person name="Tomita M."/>
            <person name="Numata K."/>
            <person name="Arakawa K."/>
        </authorList>
    </citation>
    <scope>NUCLEOTIDE SEQUENCE</scope>
</reference>
<comment type="caution">
    <text evidence="1">The sequence shown here is derived from an EMBL/GenBank/DDBJ whole genome shotgun (WGS) entry which is preliminary data.</text>
</comment>
<sequence length="97" mass="11205">MPAQWQEKLWGFGEANDSCASCLPIGLVSYSIIFDTSIAAKILYRFYIIVPQDGAKLLIECRVNDLLHQHFTEFRVINRIFPITWLPRFPELNPCGF</sequence>
<name>A0A8X6TAX5_NEPPI</name>
<dbReference type="EMBL" id="BMAW01054205">
    <property type="protein sequence ID" value="GFS95198.1"/>
    <property type="molecule type" value="Genomic_DNA"/>
</dbReference>
<protein>
    <submittedName>
        <fullName evidence="1">Uncharacterized protein</fullName>
    </submittedName>
</protein>
<accession>A0A8X6TAX5</accession>
<organism evidence="1 2">
    <name type="scientific">Nephila pilipes</name>
    <name type="common">Giant wood spider</name>
    <name type="synonym">Nephila maculata</name>
    <dbReference type="NCBI Taxonomy" id="299642"/>
    <lineage>
        <taxon>Eukaryota</taxon>
        <taxon>Metazoa</taxon>
        <taxon>Ecdysozoa</taxon>
        <taxon>Arthropoda</taxon>
        <taxon>Chelicerata</taxon>
        <taxon>Arachnida</taxon>
        <taxon>Araneae</taxon>
        <taxon>Araneomorphae</taxon>
        <taxon>Entelegynae</taxon>
        <taxon>Araneoidea</taxon>
        <taxon>Nephilidae</taxon>
        <taxon>Nephila</taxon>
    </lineage>
</organism>
<dbReference type="Proteomes" id="UP000887013">
    <property type="component" value="Unassembled WGS sequence"/>
</dbReference>